<feature type="compositionally biased region" description="Basic and acidic residues" evidence="1">
    <location>
        <begin position="20"/>
        <end position="31"/>
    </location>
</feature>
<evidence type="ECO:0000256" key="1">
    <source>
        <dbReference type="SAM" id="MobiDB-lite"/>
    </source>
</evidence>
<feature type="region of interest" description="Disordered" evidence="1">
    <location>
        <begin position="1"/>
        <end position="31"/>
    </location>
</feature>
<keyword evidence="3" id="KW-1185">Reference proteome</keyword>
<dbReference type="AlphaFoldDB" id="A0A0V0RU40"/>
<dbReference type="Proteomes" id="UP000054630">
    <property type="component" value="Unassembled WGS sequence"/>
</dbReference>
<evidence type="ECO:0000313" key="3">
    <source>
        <dbReference type="Proteomes" id="UP000054630"/>
    </source>
</evidence>
<evidence type="ECO:0000313" key="2">
    <source>
        <dbReference type="EMBL" id="KRX17960.1"/>
    </source>
</evidence>
<name>A0A0V0RU40_9BILA</name>
<sequence>MENPQIHHCSQLRQHPRNLLPHESRTPDHQHTCSSELRSLLQEIGSNKYISVLFMEADRKNILEMSALSAKRNL</sequence>
<reference evidence="2 3" key="1">
    <citation type="submission" date="2015-01" db="EMBL/GenBank/DDBJ databases">
        <title>Evolution of Trichinella species and genotypes.</title>
        <authorList>
            <person name="Korhonen P.K."/>
            <person name="Edoardo P."/>
            <person name="Giuseppe L.R."/>
            <person name="Gasser R.B."/>
        </authorList>
    </citation>
    <scope>NUCLEOTIDE SEQUENCE [LARGE SCALE GENOMIC DNA]</scope>
    <source>
        <strain evidence="2">ISS37</strain>
    </source>
</reference>
<gene>
    <name evidence="2" type="ORF">T07_11737</name>
</gene>
<comment type="caution">
    <text evidence="2">The sequence shown here is derived from an EMBL/GenBank/DDBJ whole genome shotgun (WGS) entry which is preliminary data.</text>
</comment>
<protein>
    <submittedName>
        <fullName evidence="2">Uncharacterized protein</fullName>
    </submittedName>
</protein>
<dbReference type="EMBL" id="JYDL01000079">
    <property type="protein sequence ID" value="KRX17960.1"/>
    <property type="molecule type" value="Genomic_DNA"/>
</dbReference>
<accession>A0A0V0RU40</accession>
<proteinExistence type="predicted"/>
<organism evidence="2 3">
    <name type="scientific">Trichinella nelsoni</name>
    <dbReference type="NCBI Taxonomy" id="6336"/>
    <lineage>
        <taxon>Eukaryota</taxon>
        <taxon>Metazoa</taxon>
        <taxon>Ecdysozoa</taxon>
        <taxon>Nematoda</taxon>
        <taxon>Enoplea</taxon>
        <taxon>Dorylaimia</taxon>
        <taxon>Trichinellida</taxon>
        <taxon>Trichinellidae</taxon>
        <taxon>Trichinella</taxon>
    </lineage>
</organism>